<accession>A0A3N0HYB8</accession>
<name>A0A3N0HYB8_9FIRM</name>
<comment type="function">
    <text evidence="10 12">F(1)F(0) ATP synthase produces ATP from ADP in the presence of a proton or sodium gradient. F-type ATPases consist of two structural domains, F(1) containing the extramembraneous catalytic core and F(0) containing the membrane proton channel, linked together by a central stalk and a peripheral stalk. During catalysis, ATP synthesis in the catalytic domain of F(1) is coupled via a rotary mechanism of the central stalk subunits to proton translocation.</text>
</comment>
<evidence type="ECO:0000256" key="11">
    <source>
        <dbReference type="ARBA" id="ARBA00037847"/>
    </source>
</evidence>
<keyword evidence="8 12" id="KW-0472">Membrane</keyword>
<evidence type="ECO:0000313" key="16">
    <source>
        <dbReference type="Proteomes" id="UP000276568"/>
    </source>
</evidence>
<keyword evidence="4 12" id="KW-0812">Transmembrane</keyword>
<dbReference type="AlphaFoldDB" id="A0A3N0HYB8"/>
<dbReference type="InterPro" id="IPR050059">
    <property type="entry name" value="ATP_synthase_B_chain"/>
</dbReference>
<keyword evidence="2 12" id="KW-0813">Transport</keyword>
<dbReference type="GO" id="GO:0046961">
    <property type="term" value="F:proton-transporting ATPase activity, rotational mechanism"/>
    <property type="evidence" value="ECO:0007669"/>
    <property type="project" value="TreeGrafter"/>
</dbReference>
<evidence type="ECO:0000256" key="3">
    <source>
        <dbReference type="ARBA" id="ARBA00022547"/>
    </source>
</evidence>
<keyword evidence="14" id="KW-0175">Coiled coil</keyword>
<dbReference type="InterPro" id="IPR002146">
    <property type="entry name" value="ATP_synth_b/b'su_bac/chlpt"/>
</dbReference>
<keyword evidence="5 12" id="KW-0375">Hydrogen ion transport</keyword>
<keyword evidence="7 12" id="KW-0406">Ion transport</keyword>
<organism evidence="15 16">
    <name type="scientific">Absicoccus porci</name>
    <dbReference type="NCBI Taxonomy" id="2486576"/>
    <lineage>
        <taxon>Bacteria</taxon>
        <taxon>Bacillati</taxon>
        <taxon>Bacillota</taxon>
        <taxon>Erysipelotrichia</taxon>
        <taxon>Erysipelotrichales</taxon>
        <taxon>Erysipelotrichaceae</taxon>
        <taxon>Absicoccus</taxon>
    </lineage>
</organism>
<comment type="similarity">
    <text evidence="1 12 13">Belongs to the ATPase B chain family.</text>
</comment>
<evidence type="ECO:0000256" key="13">
    <source>
        <dbReference type="RuleBase" id="RU003848"/>
    </source>
</evidence>
<feature type="transmembrane region" description="Helical" evidence="12">
    <location>
        <begin position="6"/>
        <end position="22"/>
    </location>
</feature>
<dbReference type="HAMAP" id="MF_01398">
    <property type="entry name" value="ATP_synth_b_bprime"/>
    <property type="match status" value="1"/>
</dbReference>
<dbReference type="EMBL" id="RJQC01000004">
    <property type="protein sequence ID" value="RNM29336.1"/>
    <property type="molecule type" value="Genomic_DNA"/>
</dbReference>
<dbReference type="RefSeq" id="WP_128521023.1">
    <property type="nucleotide sequence ID" value="NZ_CAUWBR010000016.1"/>
</dbReference>
<proteinExistence type="inferred from homology"/>
<dbReference type="GO" id="GO:0046933">
    <property type="term" value="F:proton-transporting ATP synthase activity, rotational mechanism"/>
    <property type="evidence" value="ECO:0007669"/>
    <property type="project" value="UniProtKB-UniRule"/>
</dbReference>
<comment type="function">
    <text evidence="12">Component of the F(0) channel, it forms part of the peripheral stalk, linking F(1) to F(0).</text>
</comment>
<dbReference type="PANTHER" id="PTHR33445:SF2">
    <property type="entry name" value="ATP SYNTHASE SUBUNIT B', CHLOROPLASTIC"/>
    <property type="match status" value="1"/>
</dbReference>
<evidence type="ECO:0000256" key="4">
    <source>
        <dbReference type="ARBA" id="ARBA00022692"/>
    </source>
</evidence>
<dbReference type="GO" id="GO:0005886">
    <property type="term" value="C:plasma membrane"/>
    <property type="evidence" value="ECO:0007669"/>
    <property type="project" value="UniProtKB-SubCell"/>
</dbReference>
<dbReference type="GO" id="GO:0045259">
    <property type="term" value="C:proton-transporting ATP synthase complex"/>
    <property type="evidence" value="ECO:0007669"/>
    <property type="project" value="UniProtKB-KW"/>
</dbReference>
<protein>
    <recommendedName>
        <fullName evidence="12">ATP synthase subunit b</fullName>
    </recommendedName>
    <alternativeName>
        <fullName evidence="12">ATP synthase F(0) sector subunit b</fullName>
    </alternativeName>
    <alternativeName>
        <fullName evidence="12">ATPase subunit I</fullName>
    </alternativeName>
    <alternativeName>
        <fullName evidence="12">F-type ATPase subunit b</fullName>
        <shortName evidence="12">F-ATPase subunit b</shortName>
    </alternativeName>
</protein>
<feature type="coiled-coil region" evidence="14">
    <location>
        <begin position="70"/>
        <end position="131"/>
    </location>
</feature>
<keyword evidence="12" id="KW-1003">Cell membrane</keyword>
<evidence type="ECO:0000256" key="9">
    <source>
        <dbReference type="ARBA" id="ARBA00023310"/>
    </source>
</evidence>
<dbReference type="PANTHER" id="PTHR33445">
    <property type="entry name" value="ATP SYNTHASE SUBUNIT B', CHLOROPLASTIC"/>
    <property type="match status" value="1"/>
</dbReference>
<comment type="subunit">
    <text evidence="12">F-type ATPases have 2 components, F(1) - the catalytic core - and F(0) - the membrane proton channel. F(1) has five subunits: alpha(3), beta(3), gamma(1), delta(1), epsilon(1). F(0) has three main subunits: a(1), b(2) and c(10-14). The alpha and beta chains form an alternating ring which encloses part of the gamma chain. F(1) is attached to F(0) by a central stalk formed by the gamma and epsilon chains, while a peripheral stalk is formed by the delta and b chains.</text>
</comment>
<evidence type="ECO:0000256" key="6">
    <source>
        <dbReference type="ARBA" id="ARBA00022989"/>
    </source>
</evidence>
<evidence type="ECO:0000256" key="2">
    <source>
        <dbReference type="ARBA" id="ARBA00022448"/>
    </source>
</evidence>
<evidence type="ECO:0000256" key="14">
    <source>
        <dbReference type="SAM" id="Coils"/>
    </source>
</evidence>
<gene>
    <name evidence="12" type="primary">atpF</name>
    <name evidence="15" type="ORF">EDX97_10060</name>
</gene>
<dbReference type="OrthoDB" id="1770883at2"/>
<dbReference type="GO" id="GO:0012505">
    <property type="term" value="C:endomembrane system"/>
    <property type="evidence" value="ECO:0007669"/>
    <property type="project" value="UniProtKB-SubCell"/>
</dbReference>
<keyword evidence="9 12" id="KW-0066">ATP synthesis</keyword>
<dbReference type="Pfam" id="PF00430">
    <property type="entry name" value="ATP-synt_B"/>
    <property type="match status" value="1"/>
</dbReference>
<keyword evidence="6 12" id="KW-1133">Transmembrane helix</keyword>
<evidence type="ECO:0000256" key="12">
    <source>
        <dbReference type="HAMAP-Rule" id="MF_01398"/>
    </source>
</evidence>
<keyword evidence="3 12" id="KW-0138">CF(0)</keyword>
<sequence length="156" mass="17491">MLRIDSNVLWTIINLLVLYALMKKFLFKPVREIIAKRNEEIDSSFADAAKDKETAQALKAQADEKLATIHEQCNAELAKAKTEASQQYEQIIADANAKSEEMIAQARLKTKEAADQEKIKAQNEMAALIDQAAKKVVGQKSDADLYDDFIKEMDEG</sequence>
<comment type="subcellular location">
    <subcellularLocation>
        <location evidence="12">Cell membrane</location>
        <topology evidence="12">Single-pass membrane protein</topology>
    </subcellularLocation>
    <subcellularLocation>
        <location evidence="11">Endomembrane system</location>
        <topology evidence="11">Single-pass membrane protein</topology>
    </subcellularLocation>
</comment>
<keyword evidence="16" id="KW-1185">Reference proteome</keyword>
<evidence type="ECO:0000256" key="5">
    <source>
        <dbReference type="ARBA" id="ARBA00022781"/>
    </source>
</evidence>
<evidence type="ECO:0000256" key="10">
    <source>
        <dbReference type="ARBA" id="ARBA00025198"/>
    </source>
</evidence>
<evidence type="ECO:0000256" key="1">
    <source>
        <dbReference type="ARBA" id="ARBA00005513"/>
    </source>
</evidence>
<evidence type="ECO:0000256" key="8">
    <source>
        <dbReference type="ARBA" id="ARBA00023136"/>
    </source>
</evidence>
<evidence type="ECO:0000313" key="15">
    <source>
        <dbReference type="EMBL" id="RNM29336.1"/>
    </source>
</evidence>
<reference evidence="15 16" key="1">
    <citation type="submission" date="2018-11" db="EMBL/GenBank/DDBJ databases">
        <title>Clostridium sp. nov., a member of the family Erysipelotrichaceae isolated from pig faeces.</title>
        <authorList>
            <person name="Chang Y.-H."/>
        </authorList>
    </citation>
    <scope>NUCLEOTIDE SEQUENCE [LARGE SCALE GENOMIC DNA]</scope>
    <source>
        <strain evidence="15 16">YH-panp20</strain>
    </source>
</reference>
<dbReference type="CDD" id="cd06503">
    <property type="entry name" value="ATP-synt_Fo_b"/>
    <property type="match status" value="1"/>
</dbReference>
<comment type="caution">
    <text evidence="15">The sequence shown here is derived from an EMBL/GenBank/DDBJ whole genome shotgun (WGS) entry which is preliminary data.</text>
</comment>
<dbReference type="Proteomes" id="UP000276568">
    <property type="component" value="Unassembled WGS sequence"/>
</dbReference>
<evidence type="ECO:0000256" key="7">
    <source>
        <dbReference type="ARBA" id="ARBA00023065"/>
    </source>
</evidence>